<dbReference type="Proteomes" id="UP001176961">
    <property type="component" value="Unassembled WGS sequence"/>
</dbReference>
<protein>
    <submittedName>
        <fullName evidence="1">Uncharacterized protein</fullName>
    </submittedName>
</protein>
<sequence>MVPPTLTFPSESFDIEIPAELDTWELKDVRKNLWLFYKDNVVKVWNKKLDRILTTEIENGNNAVQFLVADNGFIYTLNTEKGKAYFFNGETNIDLGVDKGVTFENNKMQIRNTATPIIIYDGADVVTENGKLYLGEIPFNSMFRTSLYSFAVTQNDGLHFIENATSELPGASSTDVNLGEDNYNIKQNKASRVNASAGIPEKELTERGNIKSYNEIIADRYPNFVKQNANLFGKDIIETSNINNAEDVKNFLIDNESILGQLGEDYKYKDVVINNNKKVINAFVKNGGDLSEIGGLELVKFAPQYESEIIDNFLTGSKDKFEAFKEVKETYPDYKGLDKKVNTYVNSLLENSGDKLATAYAIKENAIDLLDNKGAMALRNAFAESINNELSKK</sequence>
<accession>A0AA36M2Z2</accession>
<dbReference type="EMBL" id="CATQJL010000183">
    <property type="protein sequence ID" value="CAJ0596508.1"/>
    <property type="molecule type" value="Genomic_DNA"/>
</dbReference>
<feature type="non-terminal residue" evidence="1">
    <location>
        <position position="393"/>
    </location>
</feature>
<evidence type="ECO:0000313" key="2">
    <source>
        <dbReference type="Proteomes" id="UP001176961"/>
    </source>
</evidence>
<evidence type="ECO:0000313" key="1">
    <source>
        <dbReference type="EMBL" id="CAJ0596508.1"/>
    </source>
</evidence>
<dbReference type="AlphaFoldDB" id="A0AA36M2Z2"/>
<name>A0AA36M2Z2_CYLNA</name>
<reference evidence="1" key="1">
    <citation type="submission" date="2023-07" db="EMBL/GenBank/DDBJ databases">
        <authorList>
            <consortium name="CYATHOMIX"/>
        </authorList>
    </citation>
    <scope>NUCLEOTIDE SEQUENCE</scope>
    <source>
        <strain evidence="1">N/A</strain>
    </source>
</reference>
<organism evidence="1 2">
    <name type="scientific">Cylicocyclus nassatus</name>
    <name type="common">Nematode worm</name>
    <dbReference type="NCBI Taxonomy" id="53992"/>
    <lineage>
        <taxon>Eukaryota</taxon>
        <taxon>Metazoa</taxon>
        <taxon>Ecdysozoa</taxon>
        <taxon>Nematoda</taxon>
        <taxon>Chromadorea</taxon>
        <taxon>Rhabditida</taxon>
        <taxon>Rhabditina</taxon>
        <taxon>Rhabditomorpha</taxon>
        <taxon>Strongyloidea</taxon>
        <taxon>Strongylidae</taxon>
        <taxon>Cylicocyclus</taxon>
    </lineage>
</organism>
<gene>
    <name evidence="1" type="ORF">CYNAS_LOCUS8491</name>
</gene>
<comment type="caution">
    <text evidence="1">The sequence shown here is derived from an EMBL/GenBank/DDBJ whole genome shotgun (WGS) entry which is preliminary data.</text>
</comment>
<proteinExistence type="predicted"/>
<keyword evidence="2" id="KW-1185">Reference proteome</keyword>